<reference evidence="22 23" key="1">
    <citation type="submission" date="2018-06" db="EMBL/GenBank/DDBJ databases">
        <title>Fusarium incarnatum-equiseti species complex species 28.</title>
        <authorList>
            <person name="Gardiner D.M."/>
        </authorList>
    </citation>
    <scope>NUCLEOTIDE SEQUENCE [LARGE SCALE GENOMIC DNA]</scope>
    <source>
        <strain evidence="22 23">FIESC_28</strain>
    </source>
</reference>
<feature type="compositionally biased region" description="Low complexity" evidence="19">
    <location>
        <begin position="297"/>
        <end position="306"/>
    </location>
</feature>
<evidence type="ECO:0000256" key="8">
    <source>
        <dbReference type="ARBA" id="ARBA00022801"/>
    </source>
</evidence>
<dbReference type="PANTHER" id="PTHR10963:SF68">
    <property type="entry name" value="GLYCOSIDASE CRH1-RELATED"/>
    <property type="match status" value="1"/>
</dbReference>
<feature type="disulfide bond" evidence="18">
    <location>
        <begin position="27"/>
        <end position="34"/>
    </location>
</feature>
<dbReference type="PANTHER" id="PTHR10963">
    <property type="entry name" value="GLYCOSYL HYDROLASE-RELATED"/>
    <property type="match status" value="1"/>
</dbReference>
<dbReference type="GeneID" id="41990659"/>
<keyword evidence="12" id="KW-0449">Lipoprotein</keyword>
<evidence type="ECO:0000256" key="15">
    <source>
        <dbReference type="ARBA" id="ARBA00038074"/>
    </source>
</evidence>
<dbReference type="EMBL" id="QKXC01000031">
    <property type="protein sequence ID" value="RBR25939.1"/>
    <property type="molecule type" value="Genomic_DNA"/>
</dbReference>
<feature type="region of interest" description="Disordered" evidence="19">
    <location>
        <begin position="279"/>
        <end position="311"/>
    </location>
</feature>
<evidence type="ECO:0000313" key="22">
    <source>
        <dbReference type="EMBL" id="RBR25939.1"/>
    </source>
</evidence>
<dbReference type="InterPro" id="IPR000757">
    <property type="entry name" value="Beta-glucanase-like"/>
</dbReference>
<feature type="signal peptide" evidence="20">
    <location>
        <begin position="1"/>
        <end position="21"/>
    </location>
</feature>
<dbReference type="EC" id="3.2.-.-" evidence="16"/>
<comment type="catalytic activity">
    <reaction evidence="1">
        <text>Random endo-hydrolysis of N-acetyl-beta-D-glucosaminide (1-&gt;4)-beta-linkages in chitin and chitodextrins.</text>
        <dbReference type="EC" id="3.2.1.14"/>
    </reaction>
</comment>
<protein>
    <recommendedName>
        <fullName evidence="16">Crh-like protein</fullName>
        <ecNumber evidence="16">3.2.-.-</ecNumber>
    </recommendedName>
</protein>
<feature type="active site" description="Proton donor" evidence="17">
    <location>
        <position position="125"/>
    </location>
</feature>
<dbReference type="RefSeq" id="XP_031020530.1">
    <property type="nucleotide sequence ID" value="XM_031155363.1"/>
</dbReference>
<dbReference type="InterPro" id="IPR050546">
    <property type="entry name" value="Glycosyl_Hydrlase_16"/>
</dbReference>
<comment type="subcellular location">
    <subcellularLocation>
        <location evidence="2">Cell envelope</location>
    </subcellularLocation>
    <subcellularLocation>
        <location evidence="3">Membrane</location>
        <topology evidence="3">Lipid-anchor</topology>
        <topology evidence="3">GPI-anchor</topology>
    </subcellularLocation>
</comment>
<evidence type="ECO:0000256" key="7">
    <source>
        <dbReference type="ARBA" id="ARBA00022729"/>
    </source>
</evidence>
<dbReference type="GO" id="GO:0009277">
    <property type="term" value="C:fungal-type cell wall"/>
    <property type="evidence" value="ECO:0007669"/>
    <property type="project" value="TreeGrafter"/>
</dbReference>
<comment type="caution">
    <text evidence="22">The sequence shown here is derived from an EMBL/GenBank/DDBJ whole genome shotgun (WGS) entry which is preliminary data.</text>
</comment>
<dbReference type="Proteomes" id="UP000253153">
    <property type="component" value="Unassembled WGS sequence"/>
</dbReference>
<evidence type="ECO:0000313" key="23">
    <source>
        <dbReference type="Proteomes" id="UP000253153"/>
    </source>
</evidence>
<evidence type="ECO:0000256" key="3">
    <source>
        <dbReference type="ARBA" id="ARBA00004589"/>
    </source>
</evidence>
<evidence type="ECO:0000256" key="17">
    <source>
        <dbReference type="PIRSR" id="PIRSR037299-1"/>
    </source>
</evidence>
<keyword evidence="13" id="KW-0326">Glycosidase</keyword>
<feature type="active site" description="Nucleophile" evidence="17">
    <location>
        <position position="121"/>
    </location>
</feature>
<dbReference type="Gene3D" id="2.60.120.200">
    <property type="match status" value="1"/>
</dbReference>
<dbReference type="AlphaFoldDB" id="A0A366S9H5"/>
<organism evidence="22 23">
    <name type="scientific">Fusarium coffeatum</name>
    <dbReference type="NCBI Taxonomy" id="231269"/>
    <lineage>
        <taxon>Eukaryota</taxon>
        <taxon>Fungi</taxon>
        <taxon>Dikarya</taxon>
        <taxon>Ascomycota</taxon>
        <taxon>Pezizomycotina</taxon>
        <taxon>Sordariomycetes</taxon>
        <taxon>Hypocreomycetidae</taxon>
        <taxon>Hypocreales</taxon>
        <taxon>Nectriaceae</taxon>
        <taxon>Fusarium</taxon>
        <taxon>Fusarium incarnatum-equiseti species complex</taxon>
    </lineage>
</organism>
<dbReference type="GO" id="GO:0005975">
    <property type="term" value="P:carbohydrate metabolic process"/>
    <property type="evidence" value="ECO:0007669"/>
    <property type="project" value="InterPro"/>
</dbReference>
<evidence type="ECO:0000256" key="2">
    <source>
        <dbReference type="ARBA" id="ARBA00004196"/>
    </source>
</evidence>
<dbReference type="SUPFAM" id="SSF49899">
    <property type="entry name" value="Concanavalin A-like lectins/glucanases"/>
    <property type="match status" value="1"/>
</dbReference>
<evidence type="ECO:0000256" key="6">
    <source>
        <dbReference type="ARBA" id="ARBA00022679"/>
    </source>
</evidence>
<dbReference type="InterPro" id="IPR017168">
    <property type="entry name" value="CHR-like"/>
</dbReference>
<dbReference type="PROSITE" id="PS51762">
    <property type="entry name" value="GH16_2"/>
    <property type="match status" value="1"/>
</dbReference>
<dbReference type="GO" id="GO:0031505">
    <property type="term" value="P:fungal-type cell wall organization"/>
    <property type="evidence" value="ECO:0007669"/>
    <property type="project" value="TreeGrafter"/>
</dbReference>
<evidence type="ECO:0000256" key="11">
    <source>
        <dbReference type="ARBA" id="ARBA00023180"/>
    </source>
</evidence>
<sequence length="472" mass="50303">MLSKAFTTAAMALAYAGMASAQTFTECNPLEKTCPPNPAFGDQKIDCDFAKGECSAFHNMIATDIKYNEQGALFQINSETEAPTIRSDNYLMFGRLDVVVQAAKGAGIVTSVVLQSDDLDEIDWEWTGGDDARVQSNYFAKGDTTSYDRAIYHPVSTPLDTTHKYSVEWTSKKIDWLIDDVVVRTLNAAEVANRKGYEMPQTPMQVKLGTWVAGGKNSNEGTREWAGGYTDFKQAPFDAYYRSVTIIDYAGKDAPGKSGAKEYVWTDKTGSWESIEVKKTLSEGNDEETSASTTVSKPTQTAQPTKTKTEAHTTIVEETTSVVLTKTETAQHESKTHESKILETKVVETKTESAKETKITEVATTFSTAKATATAVASTVTTEEAAATPTEGSNSGSGSDKSESDSSADSGSKPEVNPGTNSGAAVDPATPSGTATEAAPSDTTPIAVNSGSRMTGSVVTAFAGLMIAQILI</sequence>
<evidence type="ECO:0000256" key="1">
    <source>
        <dbReference type="ARBA" id="ARBA00000822"/>
    </source>
</evidence>
<evidence type="ECO:0000256" key="20">
    <source>
        <dbReference type="SAM" id="SignalP"/>
    </source>
</evidence>
<keyword evidence="7 20" id="KW-0732">Signal</keyword>
<name>A0A366S9H5_9HYPO</name>
<comment type="similarity">
    <text evidence="15">Belongs to the glycosyl hydrolase 16 family. CRH1 subfamily.</text>
</comment>
<feature type="compositionally biased region" description="Low complexity" evidence="19">
    <location>
        <begin position="378"/>
        <end position="411"/>
    </location>
</feature>
<feature type="compositionally biased region" description="Polar residues" evidence="19">
    <location>
        <begin position="431"/>
        <end position="453"/>
    </location>
</feature>
<evidence type="ECO:0000256" key="10">
    <source>
        <dbReference type="ARBA" id="ARBA00023157"/>
    </source>
</evidence>
<feature type="region of interest" description="Disordered" evidence="19">
    <location>
        <begin position="378"/>
        <end position="453"/>
    </location>
</feature>
<dbReference type="PIRSF" id="PIRSF037299">
    <property type="entry name" value="Glycosidase_CRH1_prd"/>
    <property type="match status" value="1"/>
</dbReference>
<evidence type="ECO:0000259" key="21">
    <source>
        <dbReference type="PROSITE" id="PS51762"/>
    </source>
</evidence>
<evidence type="ECO:0000256" key="16">
    <source>
        <dbReference type="PIRNR" id="PIRNR037299"/>
    </source>
</evidence>
<keyword evidence="4" id="KW-0336">GPI-anchor</keyword>
<evidence type="ECO:0000256" key="5">
    <source>
        <dbReference type="ARBA" id="ARBA00022676"/>
    </source>
</evidence>
<dbReference type="Pfam" id="PF00722">
    <property type="entry name" value="Glyco_hydro_16"/>
    <property type="match status" value="1"/>
</dbReference>
<keyword evidence="14" id="KW-0961">Cell wall biogenesis/degradation</keyword>
<keyword evidence="10 18" id="KW-1015">Disulfide bond</keyword>
<gene>
    <name evidence="22" type="ORF">FIESC28_01212</name>
</gene>
<evidence type="ECO:0000256" key="18">
    <source>
        <dbReference type="PIRSR" id="PIRSR037299-2"/>
    </source>
</evidence>
<dbReference type="GO" id="GO:0008843">
    <property type="term" value="F:endochitinase activity"/>
    <property type="evidence" value="ECO:0007669"/>
    <property type="project" value="UniProtKB-EC"/>
</dbReference>
<accession>A0A366S9H5</accession>
<dbReference type="OrthoDB" id="4781at2759"/>
<keyword evidence="8 16" id="KW-0378">Hydrolase</keyword>
<feature type="chain" id="PRO_5016960716" description="Crh-like protein" evidence="20">
    <location>
        <begin position="22"/>
        <end position="472"/>
    </location>
</feature>
<evidence type="ECO:0000256" key="14">
    <source>
        <dbReference type="ARBA" id="ARBA00023316"/>
    </source>
</evidence>
<dbReference type="GO" id="GO:0098552">
    <property type="term" value="C:side of membrane"/>
    <property type="evidence" value="ECO:0007669"/>
    <property type="project" value="UniProtKB-KW"/>
</dbReference>
<dbReference type="CDD" id="cd02183">
    <property type="entry name" value="GH16_fungal_CRH1_transglycosylase"/>
    <property type="match status" value="1"/>
</dbReference>
<keyword evidence="6" id="KW-0808">Transferase</keyword>
<evidence type="ECO:0000256" key="12">
    <source>
        <dbReference type="ARBA" id="ARBA00023288"/>
    </source>
</evidence>
<dbReference type="InterPro" id="IPR013320">
    <property type="entry name" value="ConA-like_dom_sf"/>
</dbReference>
<dbReference type="GO" id="GO:0016757">
    <property type="term" value="F:glycosyltransferase activity"/>
    <property type="evidence" value="ECO:0007669"/>
    <property type="project" value="UniProtKB-KW"/>
</dbReference>
<keyword evidence="23" id="KW-1185">Reference proteome</keyword>
<evidence type="ECO:0000256" key="9">
    <source>
        <dbReference type="ARBA" id="ARBA00023136"/>
    </source>
</evidence>
<evidence type="ECO:0000256" key="19">
    <source>
        <dbReference type="SAM" id="MobiDB-lite"/>
    </source>
</evidence>
<keyword evidence="5" id="KW-0328">Glycosyltransferase</keyword>
<keyword evidence="9 16" id="KW-0472">Membrane</keyword>
<evidence type="ECO:0000256" key="4">
    <source>
        <dbReference type="ARBA" id="ARBA00022622"/>
    </source>
</evidence>
<keyword evidence="11" id="KW-0325">Glycoprotein</keyword>
<proteinExistence type="inferred from homology"/>
<feature type="domain" description="GH16" evidence="21">
    <location>
        <begin position="30"/>
        <end position="241"/>
    </location>
</feature>
<evidence type="ECO:0000256" key="13">
    <source>
        <dbReference type="ARBA" id="ARBA00023295"/>
    </source>
</evidence>